<reference evidence="1" key="3">
    <citation type="journal article" date="2021" name="Syst. Appl. Microbiol.">
        <title>Roseomonas hellenica sp. nov., isolated from roots of wild-growing Alkanna tinctoria.</title>
        <authorList>
            <person name="Rat A."/>
            <person name="Naranjo H.D."/>
            <person name="Lebbe L."/>
            <person name="Cnockaert M."/>
            <person name="Krigas N."/>
            <person name="Grigoriadou K."/>
            <person name="Maloupa E."/>
            <person name="Willems A."/>
        </authorList>
    </citation>
    <scope>NUCLEOTIDE SEQUENCE</scope>
    <source>
        <strain evidence="1">LMG 31161</strain>
    </source>
</reference>
<reference evidence="1" key="1">
    <citation type="submission" date="2020-01" db="EMBL/GenBank/DDBJ databases">
        <authorList>
            <person name="Rat A."/>
        </authorList>
    </citation>
    <scope>NUCLEOTIDE SEQUENCE</scope>
    <source>
        <strain evidence="1">LMG 31161</strain>
    </source>
</reference>
<name>A0A9X9WDR2_9PROT</name>
<protein>
    <submittedName>
        <fullName evidence="1">Uncharacterized protein</fullName>
    </submittedName>
</protein>
<dbReference type="EMBL" id="JAAEDK010000007">
    <property type="protein sequence ID" value="MBR0658472.1"/>
    <property type="molecule type" value="Genomic_DNA"/>
</dbReference>
<dbReference type="Proteomes" id="UP001138708">
    <property type="component" value="Unassembled WGS sequence"/>
</dbReference>
<gene>
    <name evidence="2" type="ORF">GWK15_11965</name>
    <name evidence="1" type="ORF">GXW75_04360</name>
</gene>
<evidence type="ECO:0000313" key="1">
    <source>
        <dbReference type="EMBL" id="MBR0658472.1"/>
    </source>
</evidence>
<proteinExistence type="predicted"/>
<accession>A0A9X9WDR2</accession>
<dbReference type="Proteomes" id="UP000746741">
    <property type="component" value="Unassembled WGS sequence"/>
</dbReference>
<comment type="caution">
    <text evidence="1">The sequence shown here is derived from an EMBL/GenBank/DDBJ whole genome shotgun (WGS) entry which is preliminary data.</text>
</comment>
<sequence length="136" mass="14151">MFPWLSLSDVPLILADDPVPPTEVWVPSADPAPEAVVPALQVVPEDAFPTAAELDAIFAEASARPPGPDLALRQEVVALLGLDAAVAEDPAAYDAALAALAPEPAPDPVSDVPAPALDWEAMSRDWGDLSRGWILG</sequence>
<organism evidence="1 4">
    <name type="scientific">Neoroseomonas oryzicola</name>
    <dbReference type="NCBI Taxonomy" id="535904"/>
    <lineage>
        <taxon>Bacteria</taxon>
        <taxon>Pseudomonadati</taxon>
        <taxon>Pseudomonadota</taxon>
        <taxon>Alphaproteobacteria</taxon>
        <taxon>Acetobacterales</taxon>
        <taxon>Acetobacteraceae</taxon>
        <taxon>Neoroseomonas</taxon>
    </lineage>
</organism>
<dbReference type="AlphaFoldDB" id="A0A9X9WDR2"/>
<reference evidence="2 3" key="2">
    <citation type="submission" date="2020-02" db="EMBL/GenBank/DDBJ databases">
        <authorList>
            <person name="Sun Q."/>
            <person name="Inoue M."/>
        </authorList>
    </citation>
    <scope>NUCLEOTIDE SEQUENCE [LARGE SCALE GENOMIC DNA]</scope>
    <source>
        <strain evidence="2 3">KCTC 22478</strain>
    </source>
</reference>
<evidence type="ECO:0000313" key="3">
    <source>
        <dbReference type="Proteomes" id="UP000746741"/>
    </source>
</evidence>
<keyword evidence="3" id="KW-1185">Reference proteome</keyword>
<dbReference type="RefSeq" id="WP_168041570.1">
    <property type="nucleotide sequence ID" value="NZ_JAAEDK010000007.1"/>
</dbReference>
<evidence type="ECO:0000313" key="4">
    <source>
        <dbReference type="Proteomes" id="UP001138708"/>
    </source>
</evidence>
<dbReference type="EMBL" id="JAAVUP010000003">
    <property type="protein sequence ID" value="NKE17661.1"/>
    <property type="molecule type" value="Genomic_DNA"/>
</dbReference>
<evidence type="ECO:0000313" key="2">
    <source>
        <dbReference type="EMBL" id="NKE17661.1"/>
    </source>
</evidence>